<keyword evidence="2" id="KW-1185">Reference proteome</keyword>
<evidence type="ECO:0000313" key="2">
    <source>
        <dbReference type="Proteomes" id="UP001153076"/>
    </source>
</evidence>
<organism evidence="1 2">
    <name type="scientific">Carnegiea gigantea</name>
    <dbReference type="NCBI Taxonomy" id="171969"/>
    <lineage>
        <taxon>Eukaryota</taxon>
        <taxon>Viridiplantae</taxon>
        <taxon>Streptophyta</taxon>
        <taxon>Embryophyta</taxon>
        <taxon>Tracheophyta</taxon>
        <taxon>Spermatophyta</taxon>
        <taxon>Magnoliopsida</taxon>
        <taxon>eudicotyledons</taxon>
        <taxon>Gunneridae</taxon>
        <taxon>Pentapetalae</taxon>
        <taxon>Caryophyllales</taxon>
        <taxon>Cactineae</taxon>
        <taxon>Cactaceae</taxon>
        <taxon>Cactoideae</taxon>
        <taxon>Echinocereeae</taxon>
        <taxon>Carnegiea</taxon>
    </lineage>
</organism>
<name>A0A9Q1KQ47_9CARY</name>
<evidence type="ECO:0000313" key="1">
    <source>
        <dbReference type="EMBL" id="KAJ8446811.1"/>
    </source>
</evidence>
<dbReference type="AlphaFoldDB" id="A0A9Q1KQ47"/>
<accession>A0A9Q1KQ47</accession>
<proteinExistence type="predicted"/>
<dbReference type="Proteomes" id="UP001153076">
    <property type="component" value="Unassembled WGS sequence"/>
</dbReference>
<sequence length="158" mass="18201">MPLEGPFPEYVEFANEHDILIRQEEHTTPPTAPRLDTQAKHVENIESVEYAPVIKCTLNPKRNWNVRGLNWPNKQEDVKAFLYSNQISLIGLLETKVKKEKKAIPPIHGPASKQLELFLSNLRPRLNQLNKNSYADLHEQKAKAKNTLEAIQQQMIED</sequence>
<protein>
    <submittedName>
        <fullName evidence="1">Uncharacterized protein</fullName>
    </submittedName>
</protein>
<dbReference type="EMBL" id="JAKOGI010000048">
    <property type="protein sequence ID" value="KAJ8446811.1"/>
    <property type="molecule type" value="Genomic_DNA"/>
</dbReference>
<reference evidence="1" key="1">
    <citation type="submission" date="2022-04" db="EMBL/GenBank/DDBJ databases">
        <title>Carnegiea gigantea Genome sequencing and assembly v2.</title>
        <authorList>
            <person name="Copetti D."/>
            <person name="Sanderson M.J."/>
            <person name="Burquez A."/>
            <person name="Wojciechowski M.F."/>
        </authorList>
    </citation>
    <scope>NUCLEOTIDE SEQUENCE</scope>
    <source>
        <strain evidence="1">SGP5-SGP5p</strain>
        <tissue evidence="1">Aerial part</tissue>
    </source>
</reference>
<gene>
    <name evidence="1" type="ORF">Cgig2_016121</name>
</gene>
<comment type="caution">
    <text evidence="1">The sequence shown here is derived from an EMBL/GenBank/DDBJ whole genome shotgun (WGS) entry which is preliminary data.</text>
</comment>